<evidence type="ECO:0000313" key="2">
    <source>
        <dbReference type="WBParaSite" id="PEQ_0000640201-mRNA-1"/>
    </source>
</evidence>
<sequence length="35" mass="4092">MQLCFHTCGQPQQAQMHYGWYPQVNRIGDGKHPPH</sequence>
<organism evidence="1 2">
    <name type="scientific">Parascaris equorum</name>
    <name type="common">Equine roundworm</name>
    <dbReference type="NCBI Taxonomy" id="6256"/>
    <lineage>
        <taxon>Eukaryota</taxon>
        <taxon>Metazoa</taxon>
        <taxon>Ecdysozoa</taxon>
        <taxon>Nematoda</taxon>
        <taxon>Chromadorea</taxon>
        <taxon>Rhabditida</taxon>
        <taxon>Spirurina</taxon>
        <taxon>Ascaridomorpha</taxon>
        <taxon>Ascaridoidea</taxon>
        <taxon>Ascarididae</taxon>
        <taxon>Parascaris</taxon>
    </lineage>
</organism>
<accession>A0A914RIS9</accession>
<dbReference type="AlphaFoldDB" id="A0A914RIS9"/>
<keyword evidence="1" id="KW-1185">Reference proteome</keyword>
<dbReference type="WBParaSite" id="PEQ_0000640201-mRNA-1">
    <property type="protein sequence ID" value="PEQ_0000640201-mRNA-1"/>
    <property type="gene ID" value="PEQ_0000640201"/>
</dbReference>
<name>A0A914RIS9_PAREQ</name>
<reference evidence="2" key="1">
    <citation type="submission" date="2022-11" db="UniProtKB">
        <authorList>
            <consortium name="WormBaseParasite"/>
        </authorList>
    </citation>
    <scope>IDENTIFICATION</scope>
</reference>
<protein>
    <submittedName>
        <fullName evidence="2">Uncharacterized protein</fullName>
    </submittedName>
</protein>
<evidence type="ECO:0000313" key="1">
    <source>
        <dbReference type="Proteomes" id="UP000887564"/>
    </source>
</evidence>
<dbReference type="Proteomes" id="UP000887564">
    <property type="component" value="Unplaced"/>
</dbReference>
<proteinExistence type="predicted"/>